<organism evidence="3 4">
    <name type="scientific">Faecousia intestinalis</name>
    <dbReference type="NCBI Taxonomy" id="3133167"/>
    <lineage>
        <taxon>Bacteria</taxon>
        <taxon>Bacillati</taxon>
        <taxon>Bacillota</taxon>
        <taxon>Clostridia</taxon>
        <taxon>Eubacteriales</taxon>
        <taxon>Oscillospiraceae</taxon>
        <taxon>Faecousia</taxon>
    </lineage>
</organism>
<dbReference type="Gene3D" id="3.40.50.720">
    <property type="entry name" value="NAD(P)-binding Rossmann-like Domain"/>
    <property type="match status" value="1"/>
</dbReference>
<proteinExistence type="predicted"/>
<dbReference type="InterPro" id="IPR027051">
    <property type="entry name" value="XdhC_Rossmann_dom"/>
</dbReference>
<evidence type="ECO:0000313" key="3">
    <source>
        <dbReference type="EMBL" id="MEQ2510678.1"/>
    </source>
</evidence>
<name>A0ABV1G5X2_9FIRM</name>
<protein>
    <submittedName>
        <fullName evidence="3">Xanthine dehydrogenase accessory protein XdhC</fullName>
    </submittedName>
</protein>
<accession>A0ABV1G5X2</accession>
<keyword evidence="4" id="KW-1185">Reference proteome</keyword>
<dbReference type="Pfam" id="PF02625">
    <property type="entry name" value="XdhC_CoxI"/>
    <property type="match status" value="1"/>
</dbReference>
<dbReference type="EMBL" id="JBBMFF010000179">
    <property type="protein sequence ID" value="MEQ2510678.1"/>
    <property type="molecule type" value="Genomic_DNA"/>
</dbReference>
<dbReference type="InterPro" id="IPR003777">
    <property type="entry name" value="XdhC_CoxI"/>
</dbReference>
<dbReference type="PANTHER" id="PTHR30388">
    <property type="entry name" value="ALDEHYDE OXIDOREDUCTASE MOLYBDENUM COFACTOR ASSEMBLY PROTEIN"/>
    <property type="match status" value="1"/>
</dbReference>
<dbReference type="InterPro" id="IPR036291">
    <property type="entry name" value="NAD(P)-bd_dom_sf"/>
</dbReference>
<dbReference type="RefSeq" id="WP_349135359.1">
    <property type="nucleotide sequence ID" value="NZ_JBBMFF010000179.1"/>
</dbReference>
<evidence type="ECO:0000259" key="1">
    <source>
        <dbReference type="Pfam" id="PF02625"/>
    </source>
</evidence>
<evidence type="ECO:0000259" key="2">
    <source>
        <dbReference type="Pfam" id="PF13478"/>
    </source>
</evidence>
<dbReference type="NCBIfam" id="TIGR02964">
    <property type="entry name" value="xanthine_xdhC"/>
    <property type="match status" value="1"/>
</dbReference>
<dbReference type="SUPFAM" id="SSF51735">
    <property type="entry name" value="NAD(P)-binding Rossmann-fold domains"/>
    <property type="match status" value="1"/>
</dbReference>
<evidence type="ECO:0000313" key="4">
    <source>
        <dbReference type="Proteomes" id="UP001491552"/>
    </source>
</evidence>
<dbReference type="PANTHER" id="PTHR30388:SF6">
    <property type="entry name" value="XANTHINE DEHYDROGENASE SUBUNIT A-RELATED"/>
    <property type="match status" value="1"/>
</dbReference>
<dbReference type="Pfam" id="PF13478">
    <property type="entry name" value="XdhC_C"/>
    <property type="match status" value="1"/>
</dbReference>
<feature type="domain" description="XdhC Rossmann" evidence="2">
    <location>
        <begin position="171"/>
        <end position="308"/>
    </location>
</feature>
<reference evidence="3 4" key="1">
    <citation type="submission" date="2024-03" db="EMBL/GenBank/DDBJ databases">
        <title>Human intestinal bacterial collection.</title>
        <authorList>
            <person name="Pauvert C."/>
            <person name="Hitch T.C.A."/>
            <person name="Clavel T."/>
        </authorList>
    </citation>
    <scope>NUCLEOTIDE SEQUENCE [LARGE SCALE GENOMIC DNA]</scope>
    <source>
        <strain evidence="3 4">CLA-AA-H192</strain>
    </source>
</reference>
<comment type="caution">
    <text evidence="3">The sequence shown here is derived from an EMBL/GenBank/DDBJ whole genome shotgun (WGS) entry which is preliminary data.</text>
</comment>
<dbReference type="InterPro" id="IPR014308">
    <property type="entry name" value="Xanthine_DH_XdhC"/>
</dbReference>
<dbReference type="InterPro" id="IPR052698">
    <property type="entry name" value="MoCofactor_Util/Proc"/>
</dbReference>
<gene>
    <name evidence="3" type="primary">xdhC</name>
    <name evidence="3" type="ORF">WMO66_05355</name>
</gene>
<sequence>MKALLHSLLEAATLGRPVVLCTVVHSGGSAPRSAGAHMAVFADGSTRGTVGGGRLELLAAKEGLSLLQRQTSALRAYDLSEREGGIGMACGGNVIVSYLYLGPEQADFVRAMAAAFDATAPCWLKLVIAEDDRTDVSLTDGTDRSLCAAQPVWMPGTPAVYTEPLTQPGRVYLFGAGHVGQALVPVLEYVGFAVTVYDPRQELAERFSDVICAPYAELEDHITLTPYDSVVVMTPGHMADFEVLHRILRHPLSYIGCIGSRNKAAKTRDLLRQEGFSEETIASVHLPIGLPILAQTPAEIAISIAAEMIRCRAEAAQKR</sequence>
<dbReference type="Proteomes" id="UP001491552">
    <property type="component" value="Unassembled WGS sequence"/>
</dbReference>
<feature type="domain" description="XdhC- CoxI" evidence="1">
    <location>
        <begin position="15"/>
        <end position="78"/>
    </location>
</feature>